<proteinExistence type="predicted"/>
<keyword evidence="1" id="KW-0472">Membrane</keyword>
<dbReference type="EMBL" id="JBHLVO010000037">
    <property type="protein sequence ID" value="MFC0274512.1"/>
    <property type="molecule type" value="Genomic_DNA"/>
</dbReference>
<protein>
    <submittedName>
        <fullName evidence="2">DUF4257 domain-containing protein</fullName>
    </submittedName>
</protein>
<evidence type="ECO:0000256" key="1">
    <source>
        <dbReference type="SAM" id="Phobius"/>
    </source>
</evidence>
<accession>A0ABV6GNR8</accession>
<comment type="caution">
    <text evidence="2">The sequence shown here is derived from an EMBL/GenBank/DDBJ whole genome shotgun (WGS) entry which is preliminary data.</text>
</comment>
<dbReference type="Proteomes" id="UP001589854">
    <property type="component" value="Unassembled WGS sequence"/>
</dbReference>
<keyword evidence="1" id="KW-1133">Transmembrane helix</keyword>
<reference evidence="2 3" key="1">
    <citation type="submission" date="2024-09" db="EMBL/GenBank/DDBJ databases">
        <authorList>
            <person name="Sun Q."/>
            <person name="Mori K."/>
        </authorList>
    </citation>
    <scope>NUCLEOTIDE SEQUENCE [LARGE SCALE GENOMIC DNA]</scope>
    <source>
        <strain evidence="2 3">CCM 7228</strain>
    </source>
</reference>
<evidence type="ECO:0000313" key="3">
    <source>
        <dbReference type="Proteomes" id="UP001589854"/>
    </source>
</evidence>
<keyword evidence="3" id="KW-1185">Reference proteome</keyword>
<dbReference type="InterPro" id="IPR025353">
    <property type="entry name" value="DUF4257"/>
</dbReference>
<keyword evidence="1" id="KW-0812">Transmembrane</keyword>
<feature type="transmembrane region" description="Helical" evidence="1">
    <location>
        <begin position="6"/>
        <end position="23"/>
    </location>
</feature>
<dbReference type="Pfam" id="PF14074">
    <property type="entry name" value="DUF4257"/>
    <property type="match status" value="1"/>
</dbReference>
<gene>
    <name evidence="2" type="ORF">ACFFIX_24575</name>
</gene>
<sequence length="107" mass="11872">MLQNVIVASLIGGMMGLLGHVKKKGRLEKPKMTKRYIYLGYFEDITVGIIAAILLVLSSEPKSSVQLVVLSIIAGYSGEAVLRSFDFVRQYHSIDPTKHNDNQPPQQ</sequence>
<dbReference type="RefSeq" id="WP_378938830.1">
    <property type="nucleotide sequence ID" value="NZ_JBHLVO010000037.1"/>
</dbReference>
<organism evidence="2 3">
    <name type="scientific">Metabacillus herbersteinensis</name>
    <dbReference type="NCBI Taxonomy" id="283816"/>
    <lineage>
        <taxon>Bacteria</taxon>
        <taxon>Bacillati</taxon>
        <taxon>Bacillota</taxon>
        <taxon>Bacilli</taxon>
        <taxon>Bacillales</taxon>
        <taxon>Bacillaceae</taxon>
        <taxon>Metabacillus</taxon>
    </lineage>
</organism>
<evidence type="ECO:0000313" key="2">
    <source>
        <dbReference type="EMBL" id="MFC0274512.1"/>
    </source>
</evidence>
<name>A0ABV6GNR8_9BACI</name>
<feature type="transmembrane region" description="Helical" evidence="1">
    <location>
        <begin position="35"/>
        <end position="57"/>
    </location>
</feature>